<keyword evidence="1" id="KW-0472">Membrane</keyword>
<dbReference type="OrthoDB" id="5739610at2"/>
<sequence length="172" mass="18835">MAVIGKGVRRSRVSGREDAPKHIWVFLRQWLFLVALIVGCGFAYASDSPTKTENLSGEIQQQLASAELVAQVEIVAVHRLLDRALSEPGMAAVSGYLYSAVARKVWKGATRKQLNFQLNLADCEKKLALGVRYLIFARRNIFGEMALSGCDAAIVDSDASGVLAQLDQYYQG</sequence>
<keyword evidence="3" id="KW-1185">Reference proteome</keyword>
<evidence type="ECO:0000313" key="2">
    <source>
        <dbReference type="EMBL" id="AQQ67813.1"/>
    </source>
</evidence>
<name>A0A1Q2M512_9GAMM</name>
<dbReference type="EMBL" id="CP019650">
    <property type="protein sequence ID" value="AQQ67813.1"/>
    <property type="molecule type" value="Genomic_DNA"/>
</dbReference>
<evidence type="ECO:0000313" key="3">
    <source>
        <dbReference type="Proteomes" id="UP000188219"/>
    </source>
</evidence>
<dbReference type="AlphaFoldDB" id="A0A1Q2M512"/>
<protein>
    <submittedName>
        <fullName evidence="2">Uncharacterized protein</fullName>
    </submittedName>
</protein>
<organism evidence="2 3">
    <name type="scientific">Microbulbifer agarilyticus</name>
    <dbReference type="NCBI Taxonomy" id="260552"/>
    <lineage>
        <taxon>Bacteria</taxon>
        <taxon>Pseudomonadati</taxon>
        <taxon>Pseudomonadota</taxon>
        <taxon>Gammaproteobacteria</taxon>
        <taxon>Cellvibrionales</taxon>
        <taxon>Microbulbiferaceae</taxon>
        <taxon>Microbulbifer</taxon>
    </lineage>
</organism>
<keyword evidence="1" id="KW-1133">Transmembrane helix</keyword>
<proteinExistence type="predicted"/>
<dbReference type="SUPFAM" id="SSF50242">
    <property type="entry name" value="TIMP-like"/>
    <property type="match status" value="1"/>
</dbReference>
<keyword evidence="1" id="KW-0812">Transmembrane</keyword>
<evidence type="ECO:0000256" key="1">
    <source>
        <dbReference type="SAM" id="Phobius"/>
    </source>
</evidence>
<reference evidence="2" key="1">
    <citation type="submission" date="2017-02" db="EMBL/GenBank/DDBJ databases">
        <title>Genome of Microbulbifer agarilyticus GP101.</title>
        <authorList>
            <person name="Jung J."/>
            <person name="Bae S.S."/>
            <person name="Baek K."/>
        </authorList>
    </citation>
    <scope>NUCLEOTIDE SEQUENCE [LARGE SCALE GENOMIC DNA]</scope>
    <source>
        <strain evidence="2">GP101</strain>
    </source>
</reference>
<dbReference type="InterPro" id="IPR008993">
    <property type="entry name" value="TIMP-like_OB-fold"/>
</dbReference>
<feature type="transmembrane region" description="Helical" evidence="1">
    <location>
        <begin position="23"/>
        <end position="45"/>
    </location>
</feature>
<dbReference type="RefSeq" id="WP_077403860.1">
    <property type="nucleotide sequence ID" value="NZ_CP019650.1"/>
</dbReference>
<dbReference type="KEGG" id="maga:Mag101_09295"/>
<accession>A0A1Q2M512</accession>
<gene>
    <name evidence="2" type="ORF">Mag101_09295</name>
</gene>
<dbReference type="Proteomes" id="UP000188219">
    <property type="component" value="Chromosome"/>
</dbReference>